<keyword evidence="2" id="KW-1185">Reference proteome</keyword>
<sequence length="84" mass="9381">MASVTDRIYIPRVTIATVTQGMDVHTQRHDCYSDPEDVHTWRHDRHSDPQTCTSSCRTACPAGTAGTARDADTYNACKYSLHLL</sequence>
<reference evidence="1" key="1">
    <citation type="journal article" date="2019" name="bioRxiv">
        <title>The Genome of the Zebra Mussel, Dreissena polymorpha: A Resource for Invasive Species Research.</title>
        <authorList>
            <person name="McCartney M.A."/>
            <person name="Auch B."/>
            <person name="Kono T."/>
            <person name="Mallez S."/>
            <person name="Zhang Y."/>
            <person name="Obille A."/>
            <person name="Becker A."/>
            <person name="Abrahante J.E."/>
            <person name="Garbe J."/>
            <person name="Badalamenti J.P."/>
            <person name="Herman A."/>
            <person name="Mangelson H."/>
            <person name="Liachko I."/>
            <person name="Sullivan S."/>
            <person name="Sone E.D."/>
            <person name="Koren S."/>
            <person name="Silverstein K.A.T."/>
            <person name="Beckman K.B."/>
            <person name="Gohl D.M."/>
        </authorList>
    </citation>
    <scope>NUCLEOTIDE SEQUENCE</scope>
    <source>
        <strain evidence="1">Duluth1</strain>
        <tissue evidence="1">Whole animal</tissue>
    </source>
</reference>
<dbReference type="EMBL" id="JAIWYP010000004">
    <property type="protein sequence ID" value="KAH3842026.1"/>
    <property type="molecule type" value="Genomic_DNA"/>
</dbReference>
<proteinExistence type="predicted"/>
<dbReference type="Proteomes" id="UP000828390">
    <property type="component" value="Unassembled WGS sequence"/>
</dbReference>
<evidence type="ECO:0000313" key="2">
    <source>
        <dbReference type="Proteomes" id="UP000828390"/>
    </source>
</evidence>
<protein>
    <submittedName>
        <fullName evidence="1">Uncharacterized protein</fullName>
    </submittedName>
</protein>
<name>A0A9D4QSJ2_DREPO</name>
<comment type="caution">
    <text evidence="1">The sequence shown here is derived from an EMBL/GenBank/DDBJ whole genome shotgun (WGS) entry which is preliminary data.</text>
</comment>
<evidence type="ECO:0000313" key="1">
    <source>
        <dbReference type="EMBL" id="KAH3842026.1"/>
    </source>
</evidence>
<reference evidence="1" key="2">
    <citation type="submission" date="2020-11" db="EMBL/GenBank/DDBJ databases">
        <authorList>
            <person name="McCartney M.A."/>
            <person name="Auch B."/>
            <person name="Kono T."/>
            <person name="Mallez S."/>
            <person name="Becker A."/>
            <person name="Gohl D.M."/>
            <person name="Silverstein K.A.T."/>
            <person name="Koren S."/>
            <person name="Bechman K.B."/>
            <person name="Herman A."/>
            <person name="Abrahante J.E."/>
            <person name="Garbe J."/>
        </authorList>
    </citation>
    <scope>NUCLEOTIDE SEQUENCE</scope>
    <source>
        <strain evidence="1">Duluth1</strain>
        <tissue evidence="1">Whole animal</tissue>
    </source>
</reference>
<dbReference type="AlphaFoldDB" id="A0A9D4QSJ2"/>
<accession>A0A9D4QSJ2</accession>
<gene>
    <name evidence="1" type="ORF">DPMN_115514</name>
</gene>
<organism evidence="1 2">
    <name type="scientific">Dreissena polymorpha</name>
    <name type="common">Zebra mussel</name>
    <name type="synonym">Mytilus polymorpha</name>
    <dbReference type="NCBI Taxonomy" id="45954"/>
    <lineage>
        <taxon>Eukaryota</taxon>
        <taxon>Metazoa</taxon>
        <taxon>Spiralia</taxon>
        <taxon>Lophotrochozoa</taxon>
        <taxon>Mollusca</taxon>
        <taxon>Bivalvia</taxon>
        <taxon>Autobranchia</taxon>
        <taxon>Heteroconchia</taxon>
        <taxon>Euheterodonta</taxon>
        <taxon>Imparidentia</taxon>
        <taxon>Neoheterodontei</taxon>
        <taxon>Myida</taxon>
        <taxon>Dreissenoidea</taxon>
        <taxon>Dreissenidae</taxon>
        <taxon>Dreissena</taxon>
    </lineage>
</organism>